<keyword evidence="2" id="KW-1185">Reference proteome</keyword>
<proteinExistence type="predicted"/>
<protein>
    <submittedName>
        <fullName evidence="1">Uncharacterized protein</fullName>
    </submittedName>
</protein>
<sequence>MSDNYIFPESPPRCSAPITNSLSIVREQAVGNITPHTSLDGLEQMSQQDDLPVHVGRRIS</sequence>
<evidence type="ECO:0000313" key="1">
    <source>
        <dbReference type="EMBL" id="KAE8398088.1"/>
    </source>
</evidence>
<gene>
    <name evidence="1" type="ORF">BDV37DRAFT_41540</name>
</gene>
<dbReference type="Proteomes" id="UP000325579">
    <property type="component" value="Unassembled WGS sequence"/>
</dbReference>
<dbReference type="EMBL" id="ML736868">
    <property type="protein sequence ID" value="KAE8398088.1"/>
    <property type="molecule type" value="Genomic_DNA"/>
</dbReference>
<dbReference type="GeneID" id="43675301"/>
<name>A0A5N7CWX9_9EURO</name>
<evidence type="ECO:0000313" key="2">
    <source>
        <dbReference type="Proteomes" id="UP000325579"/>
    </source>
</evidence>
<reference evidence="1 2" key="1">
    <citation type="submission" date="2019-04" db="EMBL/GenBank/DDBJ databases">
        <authorList>
            <consortium name="DOE Joint Genome Institute"/>
            <person name="Mondo S."/>
            <person name="Kjaerbolling I."/>
            <person name="Vesth T."/>
            <person name="Frisvad J.C."/>
            <person name="Nybo J.L."/>
            <person name="Theobald S."/>
            <person name="Kildgaard S."/>
            <person name="Isbrandt T."/>
            <person name="Kuo A."/>
            <person name="Sato A."/>
            <person name="Lyhne E.K."/>
            <person name="Kogle M.E."/>
            <person name="Wiebenga A."/>
            <person name="Kun R.S."/>
            <person name="Lubbers R.J."/>
            <person name="Makela M.R."/>
            <person name="Barry K."/>
            <person name="Chovatia M."/>
            <person name="Clum A."/>
            <person name="Daum C."/>
            <person name="Haridas S."/>
            <person name="He G."/>
            <person name="LaButti K."/>
            <person name="Lipzen A."/>
            <person name="Riley R."/>
            <person name="Salamov A."/>
            <person name="Simmons B.A."/>
            <person name="Magnuson J.K."/>
            <person name="Henrissat B."/>
            <person name="Mortensen U.H."/>
            <person name="Larsen T.O."/>
            <person name="Devries R.P."/>
            <person name="Grigoriev I.V."/>
            <person name="Machida M."/>
            <person name="Baker S.E."/>
            <person name="Andersen M.R."/>
            <person name="Cantor M.N."/>
            <person name="Hua S.X."/>
        </authorList>
    </citation>
    <scope>NUCLEOTIDE SEQUENCE [LARGE SCALE GENOMIC DNA]</scope>
    <source>
        <strain evidence="1 2">CBS 119388</strain>
    </source>
</reference>
<accession>A0A5N6I4B1</accession>
<dbReference type="AlphaFoldDB" id="A0A5N7CWX9"/>
<dbReference type="RefSeq" id="XP_031935407.1">
    <property type="nucleotide sequence ID" value="XM_032090610.1"/>
</dbReference>
<accession>A0A5N7CWX9</accession>
<organism evidence="1 2">
    <name type="scientific">Aspergillus pseudonomiae</name>
    <dbReference type="NCBI Taxonomy" id="1506151"/>
    <lineage>
        <taxon>Eukaryota</taxon>
        <taxon>Fungi</taxon>
        <taxon>Dikarya</taxon>
        <taxon>Ascomycota</taxon>
        <taxon>Pezizomycotina</taxon>
        <taxon>Eurotiomycetes</taxon>
        <taxon>Eurotiomycetidae</taxon>
        <taxon>Eurotiales</taxon>
        <taxon>Aspergillaceae</taxon>
        <taxon>Aspergillus</taxon>
        <taxon>Aspergillus subgen. Circumdati</taxon>
    </lineage>
</organism>